<organism evidence="1 2">
    <name type="scientific">Aspergillus brunneoviolaceus CBS 621.78</name>
    <dbReference type="NCBI Taxonomy" id="1450534"/>
    <lineage>
        <taxon>Eukaryota</taxon>
        <taxon>Fungi</taxon>
        <taxon>Dikarya</taxon>
        <taxon>Ascomycota</taxon>
        <taxon>Pezizomycotina</taxon>
        <taxon>Eurotiomycetes</taxon>
        <taxon>Eurotiomycetidae</taxon>
        <taxon>Eurotiales</taxon>
        <taxon>Aspergillaceae</taxon>
        <taxon>Aspergillus</taxon>
        <taxon>Aspergillus subgen. Circumdati</taxon>
    </lineage>
</organism>
<dbReference type="Proteomes" id="UP000249057">
    <property type="component" value="Unassembled WGS sequence"/>
</dbReference>
<gene>
    <name evidence="1" type="ORF">BO95DRAFT_155874</name>
</gene>
<protein>
    <submittedName>
        <fullName evidence="1">Uncharacterized protein</fullName>
    </submittedName>
</protein>
<evidence type="ECO:0000313" key="2">
    <source>
        <dbReference type="Proteomes" id="UP000249057"/>
    </source>
</evidence>
<sequence length="103" mass="11971">MQMSRQLVVTSRRLLRTTRGPSHLVRTFSIAVPARKEGQMQTSKPRGFLADRDTARRDPVRADEEISAHVTATKSQLQDQIQQNRQQLDRLERQLQEFKQEEG</sequence>
<keyword evidence="2" id="KW-1185">Reference proteome</keyword>
<reference evidence="1" key="1">
    <citation type="submission" date="2018-02" db="EMBL/GenBank/DDBJ databases">
        <title>The genomes of Aspergillus section Nigri reveals drivers in fungal speciation.</title>
        <authorList>
            <consortium name="DOE Joint Genome Institute"/>
            <person name="Vesth T.C."/>
            <person name="Nybo J."/>
            <person name="Theobald S."/>
            <person name="Brandl J."/>
            <person name="Frisvad J.C."/>
            <person name="Nielsen K.F."/>
            <person name="Lyhne E.K."/>
            <person name="Kogle M.E."/>
            <person name="Kuo A."/>
            <person name="Riley R."/>
            <person name="Clum A."/>
            <person name="Nolan M."/>
            <person name="Lipzen A."/>
            <person name="Salamov A."/>
            <person name="Henrissat B."/>
            <person name="Wiebenga A."/>
            <person name="De vries R.P."/>
            <person name="Grigoriev I.V."/>
            <person name="Mortensen U.H."/>
            <person name="Andersen M.R."/>
            <person name="Baker S.E."/>
        </authorList>
    </citation>
    <scope>NUCLEOTIDE SEQUENCE</scope>
    <source>
        <strain evidence="1">CBS 621.78</strain>
    </source>
</reference>
<name>A0ACD1GMK2_9EURO</name>
<dbReference type="EMBL" id="KZ825313">
    <property type="protein sequence ID" value="RAH50472.1"/>
    <property type="molecule type" value="Genomic_DNA"/>
</dbReference>
<proteinExistence type="predicted"/>
<accession>A0ACD1GMK2</accession>
<evidence type="ECO:0000313" key="1">
    <source>
        <dbReference type="EMBL" id="RAH50472.1"/>
    </source>
</evidence>